<comment type="function">
    <text evidence="2 3">Might take part in the signal recognition particle (SRP) pathway. This is inferred from the conservation of its genetic proximity to ftsY/ffh. May be a regulatory protein.</text>
</comment>
<evidence type="ECO:0000256" key="1">
    <source>
        <dbReference type="ARBA" id="ARBA00008720"/>
    </source>
</evidence>
<proteinExistence type="inferred from homology"/>
<evidence type="ECO:0000313" key="5">
    <source>
        <dbReference type="Proteomes" id="UP000198806"/>
    </source>
</evidence>
<dbReference type="Gene3D" id="1.10.10.10">
    <property type="entry name" value="Winged helix-like DNA-binding domain superfamily/Winged helix DNA-binding domain"/>
    <property type="match status" value="1"/>
</dbReference>
<protein>
    <recommendedName>
        <fullName evidence="3">UPF0122 protein SAMN04489757_103144</fullName>
    </recommendedName>
</protein>
<reference evidence="4 5" key="1">
    <citation type="submission" date="2016-10" db="EMBL/GenBank/DDBJ databases">
        <authorList>
            <person name="de Groot N.N."/>
        </authorList>
    </citation>
    <scope>NUCLEOTIDE SEQUENCE [LARGE SCALE GENOMIC DNA]</scope>
    <source>
        <strain evidence="4 5">DSM 1283</strain>
    </source>
</reference>
<dbReference type="EMBL" id="FOWD01000003">
    <property type="protein sequence ID" value="SFN87995.1"/>
    <property type="molecule type" value="Genomic_DNA"/>
</dbReference>
<dbReference type="STRING" id="1527.SAMN04489757_103144"/>
<gene>
    <name evidence="4" type="ORF">SAMN04489757_103144</name>
</gene>
<dbReference type="SUPFAM" id="SSF88659">
    <property type="entry name" value="Sigma3 and sigma4 domains of RNA polymerase sigma factors"/>
    <property type="match status" value="1"/>
</dbReference>
<comment type="similarity">
    <text evidence="1 3">Belongs to the UPF0122 family.</text>
</comment>
<keyword evidence="5" id="KW-1185">Reference proteome</keyword>
<evidence type="ECO:0000256" key="2">
    <source>
        <dbReference type="ARBA" id="ARBA00024764"/>
    </source>
</evidence>
<dbReference type="Proteomes" id="UP000198806">
    <property type="component" value="Unassembled WGS sequence"/>
</dbReference>
<dbReference type="PANTHER" id="PTHR40083">
    <property type="entry name" value="UPF0122 PROTEIN CBO2450/CLC_2298"/>
    <property type="match status" value="1"/>
</dbReference>
<evidence type="ECO:0000313" key="4">
    <source>
        <dbReference type="EMBL" id="SFN87995.1"/>
    </source>
</evidence>
<name>A0A1I5CLU6_9FIRM</name>
<dbReference type="InterPro" id="IPR013324">
    <property type="entry name" value="RNA_pol_sigma_r3/r4-like"/>
</dbReference>
<dbReference type="AlphaFoldDB" id="A0A1I5CLU6"/>
<sequence length="138" mass="15877">MSVTNSSIHTGIVSTDDKLKEKVELSILFDFYGELLKNHNKQIFEDYILNDLSLSEIADGQGISRQGVHDIVKRCSKQLKECEEKLNLIKEFNETKVKANRIKEIAQQLMELSSLKDEKDIHQLSEIIELANEIMEEL</sequence>
<dbReference type="InterPro" id="IPR054831">
    <property type="entry name" value="UPF0122_fam_protein"/>
</dbReference>
<dbReference type="PANTHER" id="PTHR40083:SF1">
    <property type="entry name" value="UPF0122 PROTEIN YLXM"/>
    <property type="match status" value="1"/>
</dbReference>
<dbReference type="NCBIfam" id="NF045758">
    <property type="entry name" value="YlxM"/>
    <property type="match status" value="1"/>
</dbReference>
<dbReference type="InterPro" id="IPR007394">
    <property type="entry name" value="UPF0122"/>
</dbReference>
<accession>A0A1I5CLU6</accession>
<dbReference type="Pfam" id="PF04297">
    <property type="entry name" value="UPF0122"/>
    <property type="match status" value="1"/>
</dbReference>
<evidence type="ECO:0000256" key="3">
    <source>
        <dbReference type="HAMAP-Rule" id="MF_00245"/>
    </source>
</evidence>
<dbReference type="HAMAP" id="MF_00245">
    <property type="entry name" value="UPF0122"/>
    <property type="match status" value="1"/>
</dbReference>
<dbReference type="InterPro" id="IPR036388">
    <property type="entry name" value="WH-like_DNA-bd_sf"/>
</dbReference>
<dbReference type="OrthoDB" id="6392at2"/>
<dbReference type="RefSeq" id="WP_091684259.1">
    <property type="nucleotide sequence ID" value="NZ_BAABFM010000006.1"/>
</dbReference>
<organism evidence="4 5">
    <name type="scientific">Anaerocolumna aminovalerica</name>
    <dbReference type="NCBI Taxonomy" id="1527"/>
    <lineage>
        <taxon>Bacteria</taxon>
        <taxon>Bacillati</taxon>
        <taxon>Bacillota</taxon>
        <taxon>Clostridia</taxon>
        <taxon>Lachnospirales</taxon>
        <taxon>Lachnospiraceae</taxon>
        <taxon>Anaerocolumna</taxon>
    </lineage>
</organism>